<dbReference type="AlphaFoldDB" id="A0A259TTT5"/>
<organism evidence="1 2">
    <name type="scientific">Rubricoccus marinus</name>
    <dbReference type="NCBI Taxonomy" id="716817"/>
    <lineage>
        <taxon>Bacteria</taxon>
        <taxon>Pseudomonadati</taxon>
        <taxon>Rhodothermota</taxon>
        <taxon>Rhodothermia</taxon>
        <taxon>Rhodothermales</taxon>
        <taxon>Rubricoccaceae</taxon>
        <taxon>Rubricoccus</taxon>
    </lineage>
</organism>
<dbReference type="EMBL" id="MQWB01000015">
    <property type="protein sequence ID" value="OZC01129.1"/>
    <property type="molecule type" value="Genomic_DNA"/>
</dbReference>
<dbReference type="Proteomes" id="UP000216446">
    <property type="component" value="Unassembled WGS sequence"/>
</dbReference>
<evidence type="ECO:0000313" key="1">
    <source>
        <dbReference type="EMBL" id="OZC01129.1"/>
    </source>
</evidence>
<keyword evidence="2" id="KW-1185">Reference proteome</keyword>
<name>A0A259TTT5_9BACT</name>
<dbReference type="RefSeq" id="WP_094552108.1">
    <property type="nucleotide sequence ID" value="NZ_MQWB01000015.1"/>
</dbReference>
<sequence length="82" mass="9275">MSDDLLVRLLQLQHRNGVAIDAVEQLFESGDLFHLDILSVVLDDLGAPPETVQESYCDRFAATVVEGTERECRAFLDWVRAR</sequence>
<comment type="caution">
    <text evidence="1">The sequence shown here is derived from an EMBL/GenBank/DDBJ whole genome shotgun (WGS) entry which is preliminary data.</text>
</comment>
<evidence type="ECO:0008006" key="3">
    <source>
        <dbReference type="Google" id="ProtNLM"/>
    </source>
</evidence>
<dbReference type="InParanoid" id="A0A259TTT5"/>
<protein>
    <recommendedName>
        <fullName evidence="3">MafI family immunity protein</fullName>
    </recommendedName>
</protein>
<gene>
    <name evidence="1" type="ORF">BSZ36_18575</name>
</gene>
<accession>A0A259TTT5</accession>
<reference evidence="1 2" key="1">
    <citation type="submission" date="2016-11" db="EMBL/GenBank/DDBJ databases">
        <title>Study of marine rhodopsin-containing bacteria.</title>
        <authorList>
            <person name="Yoshizawa S."/>
            <person name="Kumagai Y."/>
            <person name="Kogure K."/>
        </authorList>
    </citation>
    <scope>NUCLEOTIDE SEQUENCE [LARGE SCALE GENOMIC DNA]</scope>
    <source>
        <strain evidence="1 2">SG-29</strain>
    </source>
</reference>
<evidence type="ECO:0000313" key="2">
    <source>
        <dbReference type="Proteomes" id="UP000216446"/>
    </source>
</evidence>
<proteinExistence type="predicted"/>